<evidence type="ECO:0000313" key="2">
    <source>
        <dbReference type="Proteomes" id="UP000000305"/>
    </source>
</evidence>
<sequence>MIQKQKASHLIGKTTDANRVTDLSFSPFLEYAPARKSCQKVGLKDLIGGLLDY</sequence>
<keyword evidence="2" id="KW-1185">Reference proteome</keyword>
<reference evidence="1 2" key="1">
    <citation type="journal article" date="2011" name="Science">
        <title>The ecoresponsive genome of Daphnia pulex.</title>
        <authorList>
            <person name="Colbourne J.K."/>
            <person name="Pfrender M.E."/>
            <person name="Gilbert D."/>
            <person name="Thomas W.K."/>
            <person name="Tucker A."/>
            <person name="Oakley T.H."/>
            <person name="Tokishita S."/>
            <person name="Aerts A."/>
            <person name="Arnold G.J."/>
            <person name="Basu M.K."/>
            <person name="Bauer D.J."/>
            <person name="Caceres C.E."/>
            <person name="Carmel L."/>
            <person name="Casola C."/>
            <person name="Choi J.H."/>
            <person name="Detter J.C."/>
            <person name="Dong Q."/>
            <person name="Dusheyko S."/>
            <person name="Eads B.D."/>
            <person name="Frohlich T."/>
            <person name="Geiler-Samerotte K.A."/>
            <person name="Gerlach D."/>
            <person name="Hatcher P."/>
            <person name="Jogdeo S."/>
            <person name="Krijgsveld J."/>
            <person name="Kriventseva E.V."/>
            <person name="Kultz D."/>
            <person name="Laforsch C."/>
            <person name="Lindquist E."/>
            <person name="Lopez J."/>
            <person name="Manak J.R."/>
            <person name="Muller J."/>
            <person name="Pangilinan J."/>
            <person name="Patwardhan R.P."/>
            <person name="Pitluck S."/>
            <person name="Pritham E.J."/>
            <person name="Rechtsteiner A."/>
            <person name="Rho M."/>
            <person name="Rogozin I.B."/>
            <person name="Sakarya O."/>
            <person name="Salamov A."/>
            <person name="Schaack S."/>
            <person name="Shapiro H."/>
            <person name="Shiga Y."/>
            <person name="Skalitzky C."/>
            <person name="Smith Z."/>
            <person name="Souvorov A."/>
            <person name="Sung W."/>
            <person name="Tang Z."/>
            <person name="Tsuchiya D."/>
            <person name="Tu H."/>
            <person name="Vos H."/>
            <person name="Wang M."/>
            <person name="Wolf Y.I."/>
            <person name="Yamagata H."/>
            <person name="Yamada T."/>
            <person name="Ye Y."/>
            <person name="Shaw J.R."/>
            <person name="Andrews J."/>
            <person name="Crease T.J."/>
            <person name="Tang H."/>
            <person name="Lucas S.M."/>
            <person name="Robertson H.M."/>
            <person name="Bork P."/>
            <person name="Koonin E.V."/>
            <person name="Zdobnov E.M."/>
            <person name="Grigoriev I.V."/>
            <person name="Lynch M."/>
            <person name="Boore J.L."/>
        </authorList>
    </citation>
    <scope>NUCLEOTIDE SEQUENCE [LARGE SCALE GENOMIC DNA]</scope>
</reference>
<dbReference type="Proteomes" id="UP000000305">
    <property type="component" value="Unassembled WGS sequence"/>
</dbReference>
<organism evidence="1 2">
    <name type="scientific">Daphnia pulex</name>
    <name type="common">Water flea</name>
    <dbReference type="NCBI Taxonomy" id="6669"/>
    <lineage>
        <taxon>Eukaryota</taxon>
        <taxon>Metazoa</taxon>
        <taxon>Ecdysozoa</taxon>
        <taxon>Arthropoda</taxon>
        <taxon>Crustacea</taxon>
        <taxon>Branchiopoda</taxon>
        <taxon>Diplostraca</taxon>
        <taxon>Cladocera</taxon>
        <taxon>Anomopoda</taxon>
        <taxon>Daphniidae</taxon>
        <taxon>Daphnia</taxon>
    </lineage>
</organism>
<dbReference type="KEGG" id="dpx:DAPPUDRAFT_234786"/>
<protein>
    <submittedName>
        <fullName evidence="1">Uncharacterized protein</fullName>
    </submittedName>
</protein>
<name>E9FXF1_DAPPU</name>
<proteinExistence type="predicted"/>
<evidence type="ECO:0000313" key="1">
    <source>
        <dbReference type="EMBL" id="EFX88068.1"/>
    </source>
</evidence>
<dbReference type="HOGENOM" id="CLU_3070805_0_0_1"/>
<dbReference type="EMBL" id="GL732526">
    <property type="protein sequence ID" value="EFX88068.1"/>
    <property type="molecule type" value="Genomic_DNA"/>
</dbReference>
<dbReference type="AlphaFoldDB" id="E9FXF1"/>
<dbReference type="InParanoid" id="E9FXF1"/>
<gene>
    <name evidence="1" type="ORF">DAPPUDRAFT_234786</name>
</gene>
<accession>E9FXF1</accession>